<accession>A0A918E3Y6</accession>
<keyword evidence="2" id="KW-1185">Reference proteome</keyword>
<gene>
    <name evidence="1" type="ORF">GCM10012278_09770</name>
</gene>
<name>A0A918E3Y6_9ACTN</name>
<organism evidence="1 2">
    <name type="scientific">Nonomuraea glycinis</name>
    <dbReference type="NCBI Taxonomy" id="2047744"/>
    <lineage>
        <taxon>Bacteria</taxon>
        <taxon>Bacillati</taxon>
        <taxon>Actinomycetota</taxon>
        <taxon>Actinomycetes</taxon>
        <taxon>Streptosporangiales</taxon>
        <taxon>Streptosporangiaceae</taxon>
        <taxon>Nonomuraea</taxon>
    </lineage>
</organism>
<protein>
    <submittedName>
        <fullName evidence="1">Uncharacterized protein</fullName>
    </submittedName>
</protein>
<dbReference type="AlphaFoldDB" id="A0A918E3Y6"/>
<comment type="caution">
    <text evidence="1">The sequence shown here is derived from an EMBL/GenBank/DDBJ whole genome shotgun (WGS) entry which is preliminary data.</text>
</comment>
<sequence>MPIPVKDLNLVRDVPIMFGSATYRDFVSLVSVSAQVEAARGGFWGERRPSLW</sequence>
<dbReference type="Proteomes" id="UP000660745">
    <property type="component" value="Unassembled WGS sequence"/>
</dbReference>
<evidence type="ECO:0000313" key="1">
    <source>
        <dbReference type="EMBL" id="GGP02457.1"/>
    </source>
</evidence>
<proteinExistence type="predicted"/>
<dbReference type="EMBL" id="BMNK01000001">
    <property type="protein sequence ID" value="GGP02457.1"/>
    <property type="molecule type" value="Genomic_DNA"/>
</dbReference>
<reference evidence="1" key="2">
    <citation type="submission" date="2020-09" db="EMBL/GenBank/DDBJ databases">
        <authorList>
            <person name="Sun Q."/>
            <person name="Zhou Y."/>
        </authorList>
    </citation>
    <scope>NUCLEOTIDE SEQUENCE</scope>
    <source>
        <strain evidence="1">CGMCC 4.7430</strain>
    </source>
</reference>
<reference evidence="1" key="1">
    <citation type="journal article" date="2014" name="Int. J. Syst. Evol. Microbiol.">
        <title>Complete genome sequence of Corynebacterium casei LMG S-19264T (=DSM 44701T), isolated from a smear-ripened cheese.</title>
        <authorList>
            <consortium name="US DOE Joint Genome Institute (JGI-PGF)"/>
            <person name="Walter F."/>
            <person name="Albersmeier A."/>
            <person name="Kalinowski J."/>
            <person name="Ruckert C."/>
        </authorList>
    </citation>
    <scope>NUCLEOTIDE SEQUENCE</scope>
    <source>
        <strain evidence="1">CGMCC 4.7430</strain>
    </source>
</reference>
<evidence type="ECO:0000313" key="2">
    <source>
        <dbReference type="Proteomes" id="UP000660745"/>
    </source>
</evidence>